<evidence type="ECO:0000256" key="1">
    <source>
        <dbReference type="ARBA" id="ARBA00004123"/>
    </source>
</evidence>
<keyword evidence="9" id="KW-1185">Reference proteome</keyword>
<dbReference type="GO" id="GO:0003677">
    <property type="term" value="F:DNA binding"/>
    <property type="evidence" value="ECO:0007669"/>
    <property type="project" value="UniProtKB-KW"/>
</dbReference>
<organism evidence="8 9">
    <name type="scientific">Dispira parvispora</name>
    <dbReference type="NCBI Taxonomy" id="1520584"/>
    <lineage>
        <taxon>Eukaryota</taxon>
        <taxon>Fungi</taxon>
        <taxon>Fungi incertae sedis</taxon>
        <taxon>Zoopagomycota</taxon>
        <taxon>Kickxellomycotina</taxon>
        <taxon>Dimargaritomycetes</taxon>
        <taxon>Dimargaritales</taxon>
        <taxon>Dimargaritaceae</taxon>
        <taxon>Dispira</taxon>
    </lineage>
</organism>
<name>A0A9W8AVX1_9FUNG</name>
<gene>
    <name evidence="8" type="primary">C1D</name>
    <name evidence="8" type="ORF">IWQ62_000429</name>
</gene>
<evidence type="ECO:0000256" key="7">
    <source>
        <dbReference type="SAM" id="MobiDB-lite"/>
    </source>
</evidence>
<reference evidence="8" key="1">
    <citation type="submission" date="2022-07" db="EMBL/GenBank/DDBJ databases">
        <title>Phylogenomic reconstructions and comparative analyses of Kickxellomycotina fungi.</title>
        <authorList>
            <person name="Reynolds N.K."/>
            <person name="Stajich J.E."/>
            <person name="Barry K."/>
            <person name="Grigoriev I.V."/>
            <person name="Crous P."/>
            <person name="Smith M.E."/>
        </authorList>
    </citation>
    <scope>NUCLEOTIDE SEQUENCE</scope>
    <source>
        <strain evidence="8">RSA 1196</strain>
    </source>
</reference>
<keyword evidence="4 6" id="KW-0694">RNA-binding</keyword>
<dbReference type="GO" id="GO:0005730">
    <property type="term" value="C:nucleolus"/>
    <property type="evidence" value="ECO:0007669"/>
    <property type="project" value="TreeGrafter"/>
</dbReference>
<dbReference type="GO" id="GO:0000460">
    <property type="term" value="P:maturation of 5.8S rRNA"/>
    <property type="evidence" value="ECO:0007669"/>
    <property type="project" value="TreeGrafter"/>
</dbReference>
<dbReference type="GO" id="GO:0000178">
    <property type="term" value="C:exosome (RNase complex)"/>
    <property type="evidence" value="ECO:0007669"/>
    <property type="project" value="TreeGrafter"/>
</dbReference>
<keyword evidence="5 6" id="KW-0539">Nucleus</keyword>
<accession>A0A9W8AVX1</accession>
<evidence type="ECO:0000256" key="6">
    <source>
        <dbReference type="RuleBase" id="RU368003"/>
    </source>
</evidence>
<evidence type="ECO:0000313" key="8">
    <source>
        <dbReference type="EMBL" id="KAJ1969727.1"/>
    </source>
</evidence>
<comment type="similarity">
    <text evidence="2 6">Belongs to the C1D family.</text>
</comment>
<dbReference type="Proteomes" id="UP001150925">
    <property type="component" value="Unassembled WGS sequence"/>
</dbReference>
<proteinExistence type="inferred from homology"/>
<dbReference type="PANTHER" id="PTHR15341:SF3">
    <property type="entry name" value="NUCLEAR NUCLEIC ACID-BINDING PROTEIN C1D"/>
    <property type="match status" value="1"/>
</dbReference>
<keyword evidence="8" id="KW-0238">DNA-binding</keyword>
<dbReference type="PANTHER" id="PTHR15341">
    <property type="entry name" value="SUN-COR STEROID HORMONE RECEPTOR CO-REPRESSOR"/>
    <property type="match status" value="1"/>
</dbReference>
<comment type="function">
    <text evidence="6">Required for exosome-dependent processing of pre-rRNA and small nucleolar RNA (snRNA) precursors. Involved in processing of 35S pre-rRNA at the A0, A1 and A2 sites.</text>
</comment>
<evidence type="ECO:0000256" key="2">
    <source>
        <dbReference type="ARBA" id="ARBA00009154"/>
    </source>
</evidence>
<dbReference type="Pfam" id="PF04000">
    <property type="entry name" value="Sas10_Utp3"/>
    <property type="match status" value="1"/>
</dbReference>
<feature type="compositionally biased region" description="Basic residues" evidence="7">
    <location>
        <begin position="128"/>
        <end position="143"/>
    </location>
</feature>
<protein>
    <recommendedName>
        <fullName evidence="6">Exosome complex protein</fullName>
    </recommendedName>
</protein>
<dbReference type="InterPro" id="IPR011082">
    <property type="entry name" value="Exosome-assoc_fac/DNA_repair"/>
</dbReference>
<evidence type="ECO:0000313" key="9">
    <source>
        <dbReference type="Proteomes" id="UP001150925"/>
    </source>
</evidence>
<evidence type="ECO:0000256" key="3">
    <source>
        <dbReference type="ARBA" id="ARBA00022552"/>
    </source>
</evidence>
<comment type="subcellular location">
    <subcellularLocation>
        <location evidence="1 6">Nucleus</location>
    </subcellularLocation>
</comment>
<sequence>MAEINLNSTVAEITHTVDTIHTLIKPLLAMPLTEALSKLSPEERAQMDVLIAYSINTLYWAYLKLNGVPPQEHPVLKELQRIKLYIQKVKEATSSPEPPAADEKAVEQFLQKTKGELDASKPATPAKSKGKRKSKKRKADSSA</sequence>
<keyword evidence="3 6" id="KW-0698">rRNA processing</keyword>
<dbReference type="InterPro" id="IPR007146">
    <property type="entry name" value="Sas10/Utp3/C1D"/>
</dbReference>
<dbReference type="AlphaFoldDB" id="A0A9W8AVX1"/>
<feature type="region of interest" description="Disordered" evidence="7">
    <location>
        <begin position="92"/>
        <end position="143"/>
    </location>
</feature>
<evidence type="ECO:0000256" key="5">
    <source>
        <dbReference type="ARBA" id="ARBA00023242"/>
    </source>
</evidence>
<dbReference type="OrthoDB" id="10261072at2759"/>
<comment type="caution">
    <text evidence="8">The sequence shown here is derived from an EMBL/GenBank/DDBJ whole genome shotgun (WGS) entry which is preliminary data.</text>
</comment>
<evidence type="ECO:0000256" key="4">
    <source>
        <dbReference type="ARBA" id="ARBA00022884"/>
    </source>
</evidence>
<dbReference type="GO" id="GO:0010468">
    <property type="term" value="P:regulation of gene expression"/>
    <property type="evidence" value="ECO:0007669"/>
    <property type="project" value="TreeGrafter"/>
</dbReference>
<dbReference type="GO" id="GO:0003723">
    <property type="term" value="F:RNA binding"/>
    <property type="evidence" value="ECO:0007669"/>
    <property type="project" value="UniProtKB-UniRule"/>
</dbReference>
<dbReference type="EMBL" id="JANBPY010000028">
    <property type="protein sequence ID" value="KAJ1969727.1"/>
    <property type="molecule type" value="Genomic_DNA"/>
</dbReference>